<comment type="caution">
    <text evidence="1">The sequence shown here is derived from an EMBL/GenBank/DDBJ whole genome shotgun (WGS) entry which is preliminary data.</text>
</comment>
<proteinExistence type="predicted"/>
<reference evidence="1" key="1">
    <citation type="journal article" date="2014" name="Front. Microbiol.">
        <title>High frequency of phylogenetically diverse reductive dehalogenase-homologous genes in deep subseafloor sedimentary metagenomes.</title>
        <authorList>
            <person name="Kawai M."/>
            <person name="Futagami T."/>
            <person name="Toyoda A."/>
            <person name="Takaki Y."/>
            <person name="Nishi S."/>
            <person name="Hori S."/>
            <person name="Arai W."/>
            <person name="Tsubouchi T."/>
            <person name="Morono Y."/>
            <person name="Uchiyama I."/>
            <person name="Ito T."/>
            <person name="Fujiyama A."/>
            <person name="Inagaki F."/>
            <person name="Takami H."/>
        </authorList>
    </citation>
    <scope>NUCLEOTIDE SEQUENCE</scope>
    <source>
        <strain evidence="1">Expedition CK06-06</strain>
    </source>
</reference>
<dbReference type="AlphaFoldDB" id="X1VUP7"/>
<protein>
    <submittedName>
        <fullName evidence="1">Uncharacterized protein</fullName>
    </submittedName>
</protein>
<feature type="non-terminal residue" evidence="1">
    <location>
        <position position="117"/>
    </location>
</feature>
<dbReference type="EMBL" id="BARW01037579">
    <property type="protein sequence ID" value="GAJ24972.1"/>
    <property type="molecule type" value="Genomic_DNA"/>
</dbReference>
<accession>X1VUP7</accession>
<sequence length="117" mass="13721">MKRKILITFLVILLILNLTGCVAAPELPTDRFLAEEAVYNYWQAIINRQYGLAKCFCIIDGIWDNKVDEWEEYINTNSEDYCSFLMIYFDKFYKPTEIMGDTAMVYVRIIADKIVLP</sequence>
<evidence type="ECO:0000313" key="1">
    <source>
        <dbReference type="EMBL" id="GAJ24972.1"/>
    </source>
</evidence>
<gene>
    <name evidence="1" type="ORF">S12H4_57971</name>
</gene>
<name>X1VUP7_9ZZZZ</name>
<organism evidence="1">
    <name type="scientific">marine sediment metagenome</name>
    <dbReference type="NCBI Taxonomy" id="412755"/>
    <lineage>
        <taxon>unclassified sequences</taxon>
        <taxon>metagenomes</taxon>
        <taxon>ecological metagenomes</taxon>
    </lineage>
</organism>